<dbReference type="InterPro" id="IPR050161">
    <property type="entry name" value="Siro_Cobalamin_biosynth"/>
</dbReference>
<evidence type="ECO:0000256" key="5">
    <source>
        <dbReference type="ARBA" id="ARBA00022691"/>
    </source>
</evidence>
<dbReference type="RefSeq" id="WP_054358981.1">
    <property type="nucleotide sequence ID" value="NZ_LJYW01000001.1"/>
</dbReference>
<evidence type="ECO:0000256" key="1">
    <source>
        <dbReference type="ARBA" id="ARBA00005879"/>
    </source>
</evidence>
<reference evidence="11 12" key="2">
    <citation type="submission" date="2015-10" db="EMBL/GenBank/DDBJ databases">
        <title>Draft Genome Sequence of Prosthecomicrobium hirschii ATCC 27832.</title>
        <authorList>
            <person name="Daniel J."/>
            <person name="Givan S.A."/>
            <person name="Brun Y.V."/>
            <person name="Brown P.J."/>
        </authorList>
    </citation>
    <scope>NUCLEOTIDE SEQUENCE [LARGE SCALE GENOMIC DNA]</scope>
    <source>
        <strain evidence="11 12">16</strain>
    </source>
</reference>
<dbReference type="InterPro" id="IPR006366">
    <property type="entry name" value="CobA/CysG_C"/>
</dbReference>
<evidence type="ECO:0000256" key="9">
    <source>
        <dbReference type="SAM" id="MobiDB-lite"/>
    </source>
</evidence>
<dbReference type="PROSITE" id="PS00840">
    <property type="entry name" value="SUMT_2"/>
    <property type="match status" value="1"/>
</dbReference>
<dbReference type="FunFam" id="3.40.1010.10:FF:000001">
    <property type="entry name" value="Siroheme synthase"/>
    <property type="match status" value="1"/>
</dbReference>
<dbReference type="Pfam" id="PF00590">
    <property type="entry name" value="TP_methylase"/>
    <property type="match status" value="1"/>
</dbReference>
<feature type="region of interest" description="Disordered" evidence="9">
    <location>
        <begin position="63"/>
        <end position="82"/>
    </location>
</feature>
<dbReference type="InterPro" id="IPR003043">
    <property type="entry name" value="Uropor_MeTrfase_CS"/>
</dbReference>
<proteinExistence type="inferred from homology"/>
<feature type="domain" description="Tetrapyrrole methylase" evidence="10">
    <location>
        <begin position="18"/>
        <end position="232"/>
    </location>
</feature>
<sequence length="276" mass="27849">MTDLDALVPNLPVFEPGTVWLVGAGPGDPGLFTLAGLQAMRQADVIVHDALVGDGVMALAPPGTERDYAGKRGGRPSHSQADITERLIAHARAGKRVLRLKGGDPFVFGRGGEETLALAAAGIRFHIVPGITSGLAGLAAASIPATTRGTNHAVILMTGHPAAGAEGPAASHADWPAFAATGAPLILYMAMTHLDAIARRLLEGGMAPDTEVAVVTDATTPRQRVLVARLDTCAAEVAAAAMKAPAIVAIGSIVGLRAALAPFAIGPDAVEPGSGA</sequence>
<dbReference type="UniPathway" id="UPA00262">
    <property type="reaction ID" value="UER00211"/>
</dbReference>
<protein>
    <recommendedName>
        <fullName evidence="2">uroporphyrinogen-III C-methyltransferase</fullName>
        <ecNumber evidence="2">2.1.1.107</ecNumber>
    </recommendedName>
</protein>
<dbReference type="NCBIfam" id="TIGR01469">
    <property type="entry name" value="cobA_cysG_Cterm"/>
    <property type="match status" value="1"/>
</dbReference>
<dbReference type="Proteomes" id="UP000048984">
    <property type="component" value="Unassembled WGS sequence"/>
</dbReference>
<accession>A0A0P6VQN1</accession>
<keyword evidence="12" id="KW-1185">Reference proteome</keyword>
<evidence type="ECO:0000256" key="8">
    <source>
        <dbReference type="RuleBase" id="RU003960"/>
    </source>
</evidence>
<dbReference type="STRING" id="665126.ABB55_11850"/>
<evidence type="ECO:0000259" key="10">
    <source>
        <dbReference type="Pfam" id="PF00590"/>
    </source>
</evidence>
<dbReference type="PANTHER" id="PTHR45790:SF3">
    <property type="entry name" value="S-ADENOSYL-L-METHIONINE-DEPENDENT UROPORPHYRINOGEN III METHYLTRANSFERASE, CHLOROPLASTIC"/>
    <property type="match status" value="1"/>
</dbReference>
<dbReference type="CDD" id="cd11642">
    <property type="entry name" value="SUMT"/>
    <property type="match status" value="1"/>
</dbReference>
<gene>
    <name evidence="11" type="ORF">ABB55_11850</name>
</gene>
<evidence type="ECO:0000256" key="4">
    <source>
        <dbReference type="ARBA" id="ARBA00022679"/>
    </source>
</evidence>
<comment type="similarity">
    <text evidence="1 8">Belongs to the precorrin methyltransferase family.</text>
</comment>
<dbReference type="InterPro" id="IPR000878">
    <property type="entry name" value="4pyrrol_Mease"/>
</dbReference>
<dbReference type="GO" id="GO:0032259">
    <property type="term" value="P:methylation"/>
    <property type="evidence" value="ECO:0007669"/>
    <property type="project" value="UniProtKB-KW"/>
</dbReference>
<dbReference type="EC" id="2.1.1.107" evidence="2"/>
<keyword evidence="5" id="KW-0949">S-adenosyl-L-methionine</keyword>
<evidence type="ECO:0000313" key="11">
    <source>
        <dbReference type="EMBL" id="KPL52818.1"/>
    </source>
</evidence>
<dbReference type="NCBIfam" id="NF004790">
    <property type="entry name" value="PRK06136.1"/>
    <property type="match status" value="1"/>
</dbReference>
<evidence type="ECO:0000256" key="3">
    <source>
        <dbReference type="ARBA" id="ARBA00022603"/>
    </source>
</evidence>
<dbReference type="PANTHER" id="PTHR45790">
    <property type="entry name" value="SIROHEME SYNTHASE-RELATED"/>
    <property type="match status" value="1"/>
</dbReference>
<evidence type="ECO:0000256" key="7">
    <source>
        <dbReference type="ARBA" id="ARBA00025705"/>
    </source>
</evidence>
<dbReference type="InterPro" id="IPR035996">
    <property type="entry name" value="4pyrrol_Methylase_sf"/>
</dbReference>
<keyword evidence="4 8" id="KW-0808">Transferase</keyword>
<evidence type="ECO:0000313" key="12">
    <source>
        <dbReference type="Proteomes" id="UP000048984"/>
    </source>
</evidence>
<dbReference type="GO" id="GO:0019354">
    <property type="term" value="P:siroheme biosynthetic process"/>
    <property type="evidence" value="ECO:0007669"/>
    <property type="project" value="UniProtKB-UniPathway"/>
</dbReference>
<evidence type="ECO:0000256" key="2">
    <source>
        <dbReference type="ARBA" id="ARBA00012162"/>
    </source>
</evidence>
<dbReference type="InterPro" id="IPR014777">
    <property type="entry name" value="4pyrrole_Mease_sub1"/>
</dbReference>
<comment type="caution">
    <text evidence="11">The sequence shown here is derived from an EMBL/GenBank/DDBJ whole genome shotgun (WGS) entry which is preliminary data.</text>
</comment>
<name>A0A0P6VQN1_9HYPH</name>
<comment type="pathway">
    <text evidence="7">Porphyrin-containing compound metabolism; siroheme biosynthesis; precorrin-2 from uroporphyrinogen III: step 1/1.</text>
</comment>
<reference evidence="11 12" key="1">
    <citation type="submission" date="2015-09" db="EMBL/GenBank/DDBJ databases">
        <authorList>
            <person name="Jackson K.R."/>
            <person name="Lunt B.L."/>
            <person name="Fisher J.N.B."/>
            <person name="Gardner A.V."/>
            <person name="Bailey M.E."/>
            <person name="Deus L.M."/>
            <person name="Earl A.S."/>
            <person name="Gibby P.D."/>
            <person name="Hartmann K.A."/>
            <person name="Liu J.E."/>
            <person name="Manci A.M."/>
            <person name="Nielsen D.A."/>
            <person name="Solomon M.B."/>
            <person name="Breakwell D.P."/>
            <person name="Burnett S.H."/>
            <person name="Grose J.H."/>
        </authorList>
    </citation>
    <scope>NUCLEOTIDE SEQUENCE [LARGE SCALE GENOMIC DNA]</scope>
    <source>
        <strain evidence="11 12">16</strain>
    </source>
</reference>
<keyword evidence="6" id="KW-0627">Porphyrin biosynthesis</keyword>
<dbReference type="InterPro" id="IPR014776">
    <property type="entry name" value="4pyrrole_Mease_sub2"/>
</dbReference>
<keyword evidence="3 8" id="KW-0489">Methyltransferase</keyword>
<dbReference type="Gene3D" id="3.40.1010.10">
    <property type="entry name" value="Cobalt-precorrin-4 Transmethylase, Domain 1"/>
    <property type="match status" value="1"/>
</dbReference>
<dbReference type="SUPFAM" id="SSF53790">
    <property type="entry name" value="Tetrapyrrole methylase"/>
    <property type="match status" value="1"/>
</dbReference>
<dbReference type="EMBL" id="LJYW01000001">
    <property type="protein sequence ID" value="KPL52818.1"/>
    <property type="molecule type" value="Genomic_DNA"/>
</dbReference>
<dbReference type="AlphaFoldDB" id="A0A0P6VQN1"/>
<dbReference type="Gene3D" id="3.30.950.10">
    <property type="entry name" value="Methyltransferase, Cobalt-precorrin-4 Transmethylase, Domain 2"/>
    <property type="match status" value="1"/>
</dbReference>
<organism evidence="11 12">
    <name type="scientific">Prosthecodimorpha hirschii</name>
    <dbReference type="NCBI Taxonomy" id="665126"/>
    <lineage>
        <taxon>Bacteria</taxon>
        <taxon>Pseudomonadati</taxon>
        <taxon>Pseudomonadota</taxon>
        <taxon>Alphaproteobacteria</taxon>
        <taxon>Hyphomicrobiales</taxon>
        <taxon>Ancalomicrobiaceae</taxon>
        <taxon>Prosthecodimorpha</taxon>
    </lineage>
</organism>
<evidence type="ECO:0000256" key="6">
    <source>
        <dbReference type="ARBA" id="ARBA00023244"/>
    </source>
</evidence>
<dbReference type="GO" id="GO:0004851">
    <property type="term" value="F:uroporphyrin-III C-methyltransferase activity"/>
    <property type="evidence" value="ECO:0007669"/>
    <property type="project" value="UniProtKB-EC"/>
</dbReference>